<evidence type="ECO:0000256" key="17">
    <source>
        <dbReference type="SAM" id="Coils"/>
    </source>
</evidence>
<dbReference type="NCBIfam" id="NF004411">
    <property type="entry name" value="PRK05759.1-2"/>
    <property type="match status" value="1"/>
</dbReference>
<reference evidence="19" key="1">
    <citation type="journal article" date="2019" name="Int. J. Syst. Evol. Microbiol.">
        <title>The Global Catalogue of Microorganisms (GCM) 10K type strain sequencing project: providing services to taxonomists for standard genome sequencing and annotation.</title>
        <authorList>
            <consortium name="The Broad Institute Genomics Platform"/>
            <consortium name="The Broad Institute Genome Sequencing Center for Infectious Disease"/>
            <person name="Wu L."/>
            <person name="Ma J."/>
        </authorList>
    </citation>
    <scope>NUCLEOTIDE SEQUENCE [LARGE SCALE GENOMIC DNA]</scope>
    <source>
        <strain evidence="19">IBRC 10765</strain>
    </source>
</reference>
<dbReference type="InterPro" id="IPR002146">
    <property type="entry name" value="ATP_synth_b/b'su_bac/chlpt"/>
</dbReference>
<dbReference type="NCBIfam" id="TIGR01144">
    <property type="entry name" value="ATP_synt_b"/>
    <property type="match status" value="1"/>
</dbReference>
<dbReference type="PANTHER" id="PTHR33445:SF1">
    <property type="entry name" value="ATP SYNTHASE SUBUNIT B"/>
    <property type="match status" value="1"/>
</dbReference>
<evidence type="ECO:0000256" key="7">
    <source>
        <dbReference type="ARBA" id="ARBA00022989"/>
    </source>
</evidence>
<dbReference type="EMBL" id="JBHRYR010000002">
    <property type="protein sequence ID" value="MFC3851514.1"/>
    <property type="molecule type" value="Genomic_DNA"/>
</dbReference>
<keyword evidence="8 15" id="KW-0406">Ion transport</keyword>
<evidence type="ECO:0000256" key="5">
    <source>
        <dbReference type="ARBA" id="ARBA00022692"/>
    </source>
</evidence>
<feature type="transmembrane region" description="Helical" evidence="15">
    <location>
        <begin position="6"/>
        <end position="26"/>
    </location>
</feature>
<evidence type="ECO:0000313" key="19">
    <source>
        <dbReference type="Proteomes" id="UP001595617"/>
    </source>
</evidence>
<dbReference type="Gene3D" id="6.10.250.1580">
    <property type="match status" value="1"/>
</dbReference>
<sequence>MNFNYTFVGQIITFALFVWFCAKFVWPPLIAAIEERQKKIADGLNAADRAAKDLELAQDSAAAKLREAKEQAAAIIEQANRRAAKLVEEAKDEARAEGERMLATARDDIRHEQNLAKEELRAKVAVLAMLGAEKVLDASIDEKVHSDMLEKLAAEL</sequence>
<evidence type="ECO:0000256" key="13">
    <source>
        <dbReference type="ARBA" id="ARBA00026054"/>
    </source>
</evidence>
<evidence type="ECO:0000256" key="2">
    <source>
        <dbReference type="ARBA" id="ARBA00022448"/>
    </source>
</evidence>
<evidence type="ECO:0000256" key="12">
    <source>
        <dbReference type="ARBA" id="ARBA00025614"/>
    </source>
</evidence>
<evidence type="ECO:0000256" key="15">
    <source>
        <dbReference type="HAMAP-Rule" id="MF_01398"/>
    </source>
</evidence>
<comment type="function">
    <text evidence="11 15">F(1)F(0) ATP synthase produces ATP from ADP in the presence of a proton or sodium gradient. F-type ATPases consist of two structural domains, F(1) containing the extramembraneous catalytic core and F(0) containing the membrane proton channel, linked together by a central stalk and a peripheral stalk. During catalysis, ATP synthesis in the catalytic domain of F(1) is coupled via a rotary mechanism of the central stalk subunits to proton translocation.</text>
</comment>
<proteinExistence type="inferred from homology"/>
<evidence type="ECO:0000256" key="4">
    <source>
        <dbReference type="ARBA" id="ARBA00022547"/>
    </source>
</evidence>
<dbReference type="CDD" id="cd06503">
    <property type="entry name" value="ATP-synt_Fo_b"/>
    <property type="match status" value="1"/>
</dbReference>
<dbReference type="InterPro" id="IPR005864">
    <property type="entry name" value="ATP_synth_F0_bsu_bac"/>
</dbReference>
<dbReference type="NCBIfam" id="NF004413">
    <property type="entry name" value="PRK05759.1-4"/>
    <property type="match status" value="1"/>
</dbReference>
<comment type="similarity">
    <text evidence="1 15 16">Belongs to the ATPase B chain family.</text>
</comment>
<evidence type="ECO:0000256" key="11">
    <source>
        <dbReference type="ARBA" id="ARBA00025198"/>
    </source>
</evidence>
<keyword evidence="2 15" id="KW-0813">Transport</keyword>
<keyword evidence="3 15" id="KW-1003">Cell membrane</keyword>
<evidence type="ECO:0000256" key="10">
    <source>
        <dbReference type="ARBA" id="ARBA00023310"/>
    </source>
</evidence>
<accession>A0ABV7ZTG1</accession>
<keyword evidence="9 15" id="KW-0472">Membrane</keyword>
<dbReference type="RefSeq" id="WP_380692695.1">
    <property type="nucleotide sequence ID" value="NZ_JBHRYR010000002.1"/>
</dbReference>
<keyword evidence="4 15" id="KW-0138">CF(0)</keyword>
<comment type="function">
    <text evidence="12">Component of the F(0) channel, it forms part of the peripheral stalk, linking F(1) to F(0). The b'-subunit is a diverged and duplicated form of b found in plants and photosynthetic bacteria.</text>
</comment>
<evidence type="ECO:0000256" key="9">
    <source>
        <dbReference type="ARBA" id="ARBA00023136"/>
    </source>
</evidence>
<dbReference type="Pfam" id="PF00430">
    <property type="entry name" value="ATP-synt_B"/>
    <property type="match status" value="1"/>
</dbReference>
<dbReference type="PANTHER" id="PTHR33445">
    <property type="entry name" value="ATP SYNTHASE SUBUNIT B', CHLOROPLASTIC"/>
    <property type="match status" value="1"/>
</dbReference>
<organism evidence="18 19">
    <name type="scientific">Saccharospirillum mangrovi</name>
    <dbReference type="NCBI Taxonomy" id="2161747"/>
    <lineage>
        <taxon>Bacteria</taxon>
        <taxon>Pseudomonadati</taxon>
        <taxon>Pseudomonadota</taxon>
        <taxon>Gammaproteobacteria</taxon>
        <taxon>Oceanospirillales</taxon>
        <taxon>Saccharospirillaceae</taxon>
        <taxon>Saccharospirillum</taxon>
    </lineage>
</organism>
<dbReference type="SUPFAM" id="SSF81573">
    <property type="entry name" value="F1F0 ATP synthase subunit B, membrane domain"/>
    <property type="match status" value="1"/>
</dbReference>
<comment type="subunit">
    <text evidence="15">F-type ATPases have 2 components, F(1) - the catalytic core - and F(0) - the membrane proton channel. F(1) has five subunits: alpha(3), beta(3), gamma(1), delta(1), epsilon(1). F(0) has three main subunits: a(1), b(2) and c(10-14). The alpha and beta chains form an alternating ring which encloses part of the gamma chain. F(1) is attached to F(0) by a central stalk formed by the gamma and epsilon chains, while a peripheral stalk is formed by the delta and b chains.</text>
</comment>
<comment type="subunit">
    <text evidence="13">F-type ATPases have 2 components, F(1) - the catalytic core - and F(0) - the membrane proton channel. F(1) has five subunits: alpha(3), beta(3), gamma(1), delta(1), epsilon(1). F(0) has four main subunits: a(1), b(2) and c(10-14). The alpha and beta chains form an alternating ring which encloses part of the gamma chain. F(1) is attached to F(0) by a central stalk formed by the gamma and epsilon chains, while a peripheral stalk is formed by the delta and b chains.</text>
</comment>
<keyword evidence="6 15" id="KW-0375">Hydrogen ion transport</keyword>
<keyword evidence="10 15" id="KW-0066">ATP synthesis</keyword>
<evidence type="ECO:0000313" key="18">
    <source>
        <dbReference type="EMBL" id="MFC3851514.1"/>
    </source>
</evidence>
<comment type="caution">
    <text evidence="18">The sequence shown here is derived from an EMBL/GenBank/DDBJ whole genome shotgun (WGS) entry which is preliminary data.</text>
</comment>
<comment type="subcellular location">
    <subcellularLocation>
        <location evidence="15">Cell membrane</location>
        <topology evidence="15">Single-pass membrane protein</topology>
    </subcellularLocation>
    <subcellularLocation>
        <location evidence="14">Endomembrane system</location>
        <topology evidence="14">Single-pass membrane protein</topology>
    </subcellularLocation>
</comment>
<protein>
    <recommendedName>
        <fullName evidence="15">ATP synthase subunit b</fullName>
    </recommendedName>
    <alternativeName>
        <fullName evidence="15">ATP synthase F(0) sector subunit b</fullName>
    </alternativeName>
    <alternativeName>
        <fullName evidence="15">ATPase subunit I</fullName>
    </alternativeName>
    <alternativeName>
        <fullName evidence="15">F-type ATPase subunit b</fullName>
        <shortName evidence="15">F-ATPase subunit b</shortName>
    </alternativeName>
</protein>
<keyword evidence="7 15" id="KW-1133">Transmembrane helix</keyword>
<evidence type="ECO:0000256" key="16">
    <source>
        <dbReference type="RuleBase" id="RU003848"/>
    </source>
</evidence>
<keyword evidence="17" id="KW-0175">Coiled coil</keyword>
<feature type="coiled-coil region" evidence="17">
    <location>
        <begin position="51"/>
        <end position="96"/>
    </location>
</feature>
<keyword evidence="5 15" id="KW-0812">Transmembrane</keyword>
<dbReference type="HAMAP" id="MF_01398">
    <property type="entry name" value="ATP_synth_b_bprime"/>
    <property type="match status" value="1"/>
</dbReference>
<dbReference type="Proteomes" id="UP001595617">
    <property type="component" value="Unassembled WGS sequence"/>
</dbReference>
<name>A0ABV7ZTG1_9GAMM</name>
<dbReference type="InterPro" id="IPR050059">
    <property type="entry name" value="ATP_synthase_B_chain"/>
</dbReference>
<evidence type="ECO:0000256" key="3">
    <source>
        <dbReference type="ARBA" id="ARBA00022475"/>
    </source>
</evidence>
<evidence type="ECO:0000256" key="1">
    <source>
        <dbReference type="ARBA" id="ARBA00005513"/>
    </source>
</evidence>
<dbReference type="InterPro" id="IPR028987">
    <property type="entry name" value="ATP_synth_B-like_membr_sf"/>
</dbReference>
<evidence type="ECO:0000256" key="14">
    <source>
        <dbReference type="ARBA" id="ARBA00037847"/>
    </source>
</evidence>
<keyword evidence="19" id="KW-1185">Reference proteome</keyword>
<gene>
    <name evidence="15" type="primary">atpF</name>
    <name evidence="18" type="ORF">ACFOOG_01605</name>
</gene>
<evidence type="ECO:0000256" key="6">
    <source>
        <dbReference type="ARBA" id="ARBA00022781"/>
    </source>
</evidence>
<evidence type="ECO:0000256" key="8">
    <source>
        <dbReference type="ARBA" id="ARBA00023065"/>
    </source>
</evidence>